<organism evidence="2 3">
    <name type="scientific">Stegodyphus mimosarum</name>
    <name type="common">African social velvet spider</name>
    <dbReference type="NCBI Taxonomy" id="407821"/>
    <lineage>
        <taxon>Eukaryota</taxon>
        <taxon>Metazoa</taxon>
        <taxon>Ecdysozoa</taxon>
        <taxon>Arthropoda</taxon>
        <taxon>Chelicerata</taxon>
        <taxon>Arachnida</taxon>
        <taxon>Araneae</taxon>
        <taxon>Araneomorphae</taxon>
        <taxon>Entelegynae</taxon>
        <taxon>Eresoidea</taxon>
        <taxon>Eresidae</taxon>
        <taxon>Stegodyphus</taxon>
    </lineage>
</organism>
<dbReference type="Proteomes" id="UP000054359">
    <property type="component" value="Unassembled WGS sequence"/>
</dbReference>
<dbReference type="EMBL" id="KK113438">
    <property type="protein sequence ID" value="KFM60197.1"/>
    <property type="molecule type" value="Genomic_DNA"/>
</dbReference>
<feature type="domain" description="Transposase Tc1-like" evidence="1">
    <location>
        <begin position="12"/>
        <end position="60"/>
    </location>
</feature>
<feature type="non-terminal residue" evidence="2">
    <location>
        <position position="68"/>
    </location>
</feature>
<evidence type="ECO:0000259" key="1">
    <source>
        <dbReference type="Pfam" id="PF01498"/>
    </source>
</evidence>
<dbReference type="InterPro" id="IPR002492">
    <property type="entry name" value="Transposase_Tc1-like"/>
</dbReference>
<keyword evidence="3" id="KW-1185">Reference proteome</keyword>
<protein>
    <recommendedName>
        <fullName evidence="1">Transposase Tc1-like domain-containing protein</fullName>
    </recommendedName>
</protein>
<dbReference type="GO" id="GO:0006313">
    <property type="term" value="P:DNA transposition"/>
    <property type="evidence" value="ECO:0007669"/>
    <property type="project" value="InterPro"/>
</dbReference>
<dbReference type="AlphaFoldDB" id="A0A087T508"/>
<reference evidence="2 3" key="1">
    <citation type="submission" date="2013-11" db="EMBL/GenBank/DDBJ databases">
        <title>Genome sequencing of Stegodyphus mimosarum.</title>
        <authorList>
            <person name="Bechsgaard J."/>
        </authorList>
    </citation>
    <scope>NUCLEOTIDE SEQUENCE [LARGE SCALE GENOMIC DNA]</scope>
</reference>
<dbReference type="GO" id="GO:0003677">
    <property type="term" value="F:DNA binding"/>
    <property type="evidence" value="ECO:0007669"/>
    <property type="project" value="InterPro"/>
</dbReference>
<dbReference type="Pfam" id="PF01498">
    <property type="entry name" value="HTH_Tnp_Tc3_2"/>
    <property type="match status" value="1"/>
</dbReference>
<gene>
    <name evidence="2" type="ORF">X975_07318</name>
</gene>
<evidence type="ECO:0000313" key="2">
    <source>
        <dbReference type="EMBL" id="KFM60197.1"/>
    </source>
</evidence>
<evidence type="ECO:0000313" key="3">
    <source>
        <dbReference type="Proteomes" id="UP000054359"/>
    </source>
</evidence>
<dbReference type="GO" id="GO:0015074">
    <property type="term" value="P:DNA integration"/>
    <property type="evidence" value="ECO:0007669"/>
    <property type="project" value="InterPro"/>
</dbReference>
<accession>A0A087T508</accession>
<sequence>MAAMQVTYTVIHVQDTVDVPVSTRSISRQLVERGLHSQHPLRRLPLTPQNRRQCLEWCRTGAMWMTEW</sequence>
<proteinExistence type="predicted"/>
<name>A0A087T508_STEMI</name>